<keyword evidence="12" id="KW-0460">Magnesium</keyword>
<evidence type="ECO:0000256" key="3">
    <source>
        <dbReference type="ARBA" id="ARBA00017903"/>
    </source>
</evidence>
<evidence type="ECO:0000313" key="14">
    <source>
        <dbReference type="EMBL" id="MQT17910.1"/>
    </source>
</evidence>
<feature type="active site" description="Proton acceptor" evidence="11">
    <location>
        <position position="196"/>
    </location>
</feature>
<evidence type="ECO:0000256" key="9">
    <source>
        <dbReference type="ARBA" id="ARBA00048925"/>
    </source>
</evidence>
<keyword evidence="8 10" id="KW-0046">Antibiotic resistance</keyword>
<dbReference type="GO" id="GO:0046872">
    <property type="term" value="F:metal ion binding"/>
    <property type="evidence" value="ECO:0007669"/>
    <property type="project" value="UniProtKB-KW"/>
</dbReference>
<evidence type="ECO:0000256" key="8">
    <source>
        <dbReference type="ARBA" id="ARBA00023251"/>
    </source>
</evidence>
<evidence type="ECO:0000256" key="7">
    <source>
        <dbReference type="ARBA" id="ARBA00022840"/>
    </source>
</evidence>
<evidence type="ECO:0000313" key="15">
    <source>
        <dbReference type="Proteomes" id="UP000481327"/>
    </source>
</evidence>
<dbReference type="AlphaFoldDB" id="A0A7C9GQU2"/>
<comment type="similarity">
    <text evidence="1 10">Belongs to the aminoglycoside phosphotransferase family.</text>
</comment>
<dbReference type="PIRSF" id="PIRSF000706">
    <property type="entry name" value="Kanamycin_kin"/>
    <property type="match status" value="1"/>
</dbReference>
<dbReference type="InterPro" id="IPR051678">
    <property type="entry name" value="AGP_Transferase"/>
</dbReference>
<feature type="binding site" evidence="12">
    <location>
        <position position="201"/>
    </location>
    <ligand>
        <name>Mg(2+)</name>
        <dbReference type="ChEBI" id="CHEBI:18420"/>
    </ligand>
</feature>
<dbReference type="Pfam" id="PF01636">
    <property type="entry name" value="APH"/>
    <property type="match status" value="1"/>
</dbReference>
<dbReference type="InterPro" id="IPR002575">
    <property type="entry name" value="Aminoglycoside_PTrfase"/>
</dbReference>
<evidence type="ECO:0000256" key="5">
    <source>
        <dbReference type="ARBA" id="ARBA00022741"/>
    </source>
</evidence>
<accession>A0A7C9GQU2</accession>
<dbReference type="Gene3D" id="3.90.1200.10">
    <property type="match status" value="1"/>
</dbReference>
<organism evidence="14 15">
    <name type="scientific">Sandarakinorhabdus fusca</name>
    <dbReference type="NCBI Taxonomy" id="1439888"/>
    <lineage>
        <taxon>Bacteria</taxon>
        <taxon>Pseudomonadati</taxon>
        <taxon>Pseudomonadota</taxon>
        <taxon>Alphaproteobacteria</taxon>
        <taxon>Sphingomonadales</taxon>
        <taxon>Sphingosinicellaceae</taxon>
        <taxon>Sandarakinorhabdus</taxon>
    </lineage>
</organism>
<comment type="caution">
    <text evidence="14">The sequence shown here is derived from an EMBL/GenBank/DDBJ whole genome shotgun (WGS) entry which is preliminary data.</text>
</comment>
<keyword evidence="7 10" id="KW-0067">ATP-binding</keyword>
<dbReference type="EMBL" id="WIOL01000004">
    <property type="protein sequence ID" value="MQT17910.1"/>
    <property type="molecule type" value="Genomic_DNA"/>
</dbReference>
<keyword evidence="12" id="KW-0479">Metal-binding</keyword>
<evidence type="ECO:0000256" key="6">
    <source>
        <dbReference type="ARBA" id="ARBA00022777"/>
    </source>
</evidence>
<feature type="binding site" evidence="12">
    <location>
        <position position="214"/>
    </location>
    <ligand>
        <name>Mg(2+)</name>
        <dbReference type="ChEBI" id="CHEBI:18420"/>
    </ligand>
</feature>
<dbReference type="OrthoDB" id="3806873at2"/>
<keyword evidence="6 10" id="KW-0418">Kinase</keyword>
<sequence>MTGQARERACKPVPTPASITTAVDGYRWARDTVGAAGAAVYRLHGKAGAPDLYLKHGHGTLAGDVTDEMVRLRWLADHLPVPRLVQFVGTPDDAWLLMTAVAGETAYQQLCAGGGGEIVDALARFLRRLHAIPPVDCPFNADHRLRMAQARVRIDAGSVDLDDFDDARQGWSAERVWDAMQALLPLHSDLVVTHGDFSLDNLVMAGGEVVGMIDVGRAGLADRWQDLAILWNCLDDFDASLQARLLTAYGIAPDADKLTFHLLLDELF</sequence>
<dbReference type="PANTHER" id="PTHR21310">
    <property type="entry name" value="AMINOGLYCOSIDE PHOSPHOTRANSFERASE-RELATED-RELATED"/>
    <property type="match status" value="1"/>
</dbReference>
<dbReference type="InterPro" id="IPR024165">
    <property type="entry name" value="Kan/Strep_kinase"/>
</dbReference>
<keyword evidence="5 10" id="KW-0547">Nucleotide-binding</keyword>
<dbReference type="GO" id="GO:0008910">
    <property type="term" value="F:kanamycin kinase activity"/>
    <property type="evidence" value="ECO:0007669"/>
    <property type="project" value="UniProtKB-EC"/>
</dbReference>
<dbReference type="InterPro" id="IPR011009">
    <property type="entry name" value="Kinase-like_dom_sf"/>
</dbReference>
<keyword evidence="4 10" id="KW-0808">Transferase</keyword>
<evidence type="ECO:0000256" key="10">
    <source>
        <dbReference type="PIRNR" id="PIRNR000706"/>
    </source>
</evidence>
<dbReference type="GO" id="GO:0005524">
    <property type="term" value="F:ATP binding"/>
    <property type="evidence" value="ECO:0007669"/>
    <property type="project" value="UniProtKB-KW"/>
</dbReference>
<evidence type="ECO:0000256" key="11">
    <source>
        <dbReference type="PIRSR" id="PIRSR000706-1"/>
    </source>
</evidence>
<dbReference type="Gene3D" id="3.30.200.20">
    <property type="entry name" value="Phosphorylase Kinase, domain 1"/>
    <property type="match status" value="1"/>
</dbReference>
<evidence type="ECO:0000256" key="12">
    <source>
        <dbReference type="PIRSR" id="PIRSR000706-2"/>
    </source>
</evidence>
<feature type="domain" description="Aminoglycoside phosphotransferase" evidence="13">
    <location>
        <begin position="38"/>
        <end position="255"/>
    </location>
</feature>
<dbReference type="NCBIfam" id="NF033068">
    <property type="entry name" value="APH_3p"/>
    <property type="match status" value="1"/>
</dbReference>
<keyword evidence="15" id="KW-1185">Reference proteome</keyword>
<dbReference type="EC" id="2.7.1.95" evidence="2"/>
<dbReference type="GO" id="GO:0046677">
    <property type="term" value="P:response to antibiotic"/>
    <property type="evidence" value="ECO:0007669"/>
    <property type="project" value="UniProtKB-KW"/>
</dbReference>
<evidence type="ECO:0000256" key="1">
    <source>
        <dbReference type="ARBA" id="ARBA00006219"/>
    </source>
</evidence>
<evidence type="ECO:0000256" key="2">
    <source>
        <dbReference type="ARBA" id="ARBA00012193"/>
    </source>
</evidence>
<evidence type="ECO:0000256" key="4">
    <source>
        <dbReference type="ARBA" id="ARBA00022679"/>
    </source>
</evidence>
<evidence type="ECO:0000259" key="13">
    <source>
        <dbReference type="Pfam" id="PF01636"/>
    </source>
</evidence>
<reference evidence="14 15" key="1">
    <citation type="submission" date="2019-09" db="EMBL/GenBank/DDBJ databases">
        <title>Polymorphobacter sp. isolated from a lake in China.</title>
        <authorList>
            <person name="Liu Z."/>
        </authorList>
    </citation>
    <scope>NUCLEOTIDE SEQUENCE [LARGE SCALE GENOMIC DNA]</scope>
    <source>
        <strain evidence="14 15">D40P</strain>
    </source>
</reference>
<gene>
    <name evidence="14" type="primary">aph(3')-I</name>
    <name evidence="14" type="ORF">F3168_11645</name>
</gene>
<name>A0A7C9GQU2_9SPHN</name>
<dbReference type="CDD" id="cd05150">
    <property type="entry name" value="APH"/>
    <property type="match status" value="1"/>
</dbReference>
<dbReference type="NCBIfam" id="NF033059">
    <property type="entry name" value="APH_3p_I"/>
    <property type="match status" value="1"/>
</dbReference>
<proteinExistence type="inferred from homology"/>
<protein>
    <recommendedName>
        <fullName evidence="3">Aminoglycoside 3'-phosphotransferase</fullName>
        <ecNumber evidence="2">2.7.1.95</ecNumber>
    </recommendedName>
</protein>
<dbReference type="PANTHER" id="PTHR21310:SF41">
    <property type="entry name" value="3'-PHOSPHOTRANSFERASE, PUTATIVE-RELATED"/>
    <property type="match status" value="1"/>
</dbReference>
<dbReference type="RefSeq" id="WP_152578380.1">
    <property type="nucleotide sequence ID" value="NZ_JAATJI010000001.1"/>
</dbReference>
<dbReference type="Proteomes" id="UP000481327">
    <property type="component" value="Unassembled WGS sequence"/>
</dbReference>
<comment type="catalytic activity">
    <reaction evidence="9">
        <text>kanamycin A + ATP = kanamycin 3'-phosphate + ADP + H(+)</text>
        <dbReference type="Rhea" id="RHEA:24256"/>
        <dbReference type="ChEBI" id="CHEBI:15378"/>
        <dbReference type="ChEBI" id="CHEBI:30616"/>
        <dbReference type="ChEBI" id="CHEBI:57909"/>
        <dbReference type="ChEBI" id="CHEBI:58214"/>
        <dbReference type="ChEBI" id="CHEBI:456216"/>
        <dbReference type="EC" id="2.7.1.95"/>
    </reaction>
</comment>
<dbReference type="SUPFAM" id="SSF56112">
    <property type="entry name" value="Protein kinase-like (PK-like)"/>
    <property type="match status" value="1"/>
</dbReference>